<feature type="transmembrane region" description="Helical" evidence="6">
    <location>
        <begin position="360"/>
        <end position="379"/>
    </location>
</feature>
<evidence type="ECO:0000256" key="6">
    <source>
        <dbReference type="SAM" id="Phobius"/>
    </source>
</evidence>
<feature type="transmembrane region" description="Helical" evidence="6">
    <location>
        <begin position="388"/>
        <end position="411"/>
    </location>
</feature>
<gene>
    <name evidence="9" type="ORF">SAMN05192553_105192</name>
</gene>
<feature type="transmembrane region" description="Helical" evidence="6">
    <location>
        <begin position="60"/>
        <end position="78"/>
    </location>
</feature>
<sequence length="659" mass="74860">MKFNEFPFLRYTAFFILGVLVYPSIGQNVTPRTFLTCLVLGTVLYGVLALVYFPKIRRTYLQLIPFLAYTNLIVMGMYCASLRDVSHDPQHLLQFSGIEAYLVAVRETDQQKPKSVANLVEVYAVRTADGWREARGKVQVYHRSPSPLLPGSVLLIRGFPQRIAPAKNPEAFDYAAFMARKQIYFSHFIGTDFRLLQAGNMAPWQAGILWLRQHLEQQVDRYITTDASAQIAKALLLGQKKDLDEEIGEAYATAGAMHILAVSGLHVGIIYGFIFLFFKPQRAGRYQRIVLLGAVILLIWLYAAITGLSPSVLRAAAMFTFISLAQMKSRNPSIFNPLALSAMLLLVYDPFLIYAVGFQLSYIALLGILLFQPMIRSLWHPDARWLSYLWDISSVGMAAQLATFPLSIYYFHAFPAYFFLSNLVAIPGAFLIMALGLPFLLLTSFPIIAGFLGELVNKAIWLVNEGIFSFQRLPYAKIDFLHFSLPQMLLIWIGLFFAYLLVTQRKKKHYYLTLLVLLLLGAYRIGETWQKASQHYLLVYRVGQGLAVDYTFRGQLYSTLSQVSAEDFTYQVLPHRIKQTGIRAGKLLVRDLGKLIRLELPDGKKLDLEKRSWRPLTAGSYRLYFWQEGRWQLHEPSASDLSLPQAAMKITFPSLSNPF</sequence>
<proteinExistence type="predicted"/>
<keyword evidence="10" id="KW-1185">Reference proteome</keyword>
<feature type="domain" description="DUF4131" evidence="8">
    <location>
        <begin position="37"/>
        <end position="189"/>
    </location>
</feature>
<evidence type="ECO:0000256" key="4">
    <source>
        <dbReference type="ARBA" id="ARBA00022989"/>
    </source>
</evidence>
<feature type="domain" description="ComEC/Rec2-related protein" evidence="7">
    <location>
        <begin position="235"/>
        <end position="502"/>
    </location>
</feature>
<dbReference type="PANTHER" id="PTHR30619:SF1">
    <property type="entry name" value="RECOMBINATION PROTEIN 2"/>
    <property type="match status" value="1"/>
</dbReference>
<feature type="transmembrane region" description="Helical" evidence="6">
    <location>
        <begin position="483"/>
        <end position="502"/>
    </location>
</feature>
<feature type="transmembrane region" description="Helical" evidence="6">
    <location>
        <begin position="256"/>
        <end position="277"/>
    </location>
</feature>
<evidence type="ECO:0000259" key="7">
    <source>
        <dbReference type="Pfam" id="PF03772"/>
    </source>
</evidence>
<reference evidence="10" key="1">
    <citation type="submission" date="2016-10" db="EMBL/GenBank/DDBJ databases">
        <authorList>
            <person name="Varghese N."/>
            <person name="Submissions S."/>
        </authorList>
    </citation>
    <scope>NUCLEOTIDE SEQUENCE [LARGE SCALE GENOMIC DNA]</scope>
    <source>
        <strain evidence="10">IBRC-M 10761</strain>
    </source>
</reference>
<dbReference type="InterPro" id="IPR052159">
    <property type="entry name" value="Competence_DNA_uptake"/>
</dbReference>
<evidence type="ECO:0000313" key="9">
    <source>
        <dbReference type="EMBL" id="SEJ57707.1"/>
    </source>
</evidence>
<protein>
    <submittedName>
        <fullName evidence="9">Competence protein ComEC</fullName>
    </submittedName>
</protein>
<dbReference type="GO" id="GO:0005886">
    <property type="term" value="C:plasma membrane"/>
    <property type="evidence" value="ECO:0007669"/>
    <property type="project" value="UniProtKB-SubCell"/>
</dbReference>
<name>A0A1H7A1D7_9BACT</name>
<dbReference type="PANTHER" id="PTHR30619">
    <property type="entry name" value="DNA INTERNALIZATION/COMPETENCE PROTEIN COMEC/REC2"/>
    <property type="match status" value="1"/>
</dbReference>
<organism evidence="9 10">
    <name type="scientific">Cyclobacterium xiamenense</name>
    <dbReference type="NCBI Taxonomy" id="1297121"/>
    <lineage>
        <taxon>Bacteria</taxon>
        <taxon>Pseudomonadati</taxon>
        <taxon>Bacteroidota</taxon>
        <taxon>Cytophagia</taxon>
        <taxon>Cytophagales</taxon>
        <taxon>Cyclobacteriaceae</taxon>
        <taxon>Cyclobacterium</taxon>
    </lineage>
</organism>
<dbReference type="InterPro" id="IPR004477">
    <property type="entry name" value="ComEC_N"/>
</dbReference>
<evidence type="ECO:0000256" key="3">
    <source>
        <dbReference type="ARBA" id="ARBA00022692"/>
    </source>
</evidence>
<dbReference type="Pfam" id="PF03772">
    <property type="entry name" value="Competence"/>
    <property type="match status" value="1"/>
</dbReference>
<dbReference type="Proteomes" id="UP000199403">
    <property type="component" value="Unassembled WGS sequence"/>
</dbReference>
<feature type="transmembrane region" description="Helical" evidence="6">
    <location>
        <begin position="7"/>
        <end position="25"/>
    </location>
</feature>
<keyword evidence="5 6" id="KW-0472">Membrane</keyword>
<keyword evidence="2" id="KW-1003">Cell membrane</keyword>
<evidence type="ECO:0000256" key="1">
    <source>
        <dbReference type="ARBA" id="ARBA00004651"/>
    </source>
</evidence>
<evidence type="ECO:0000256" key="2">
    <source>
        <dbReference type="ARBA" id="ARBA00022475"/>
    </source>
</evidence>
<dbReference type="NCBIfam" id="TIGR00360">
    <property type="entry name" value="ComEC_N-term"/>
    <property type="match status" value="1"/>
</dbReference>
<feature type="transmembrane region" description="Helical" evidence="6">
    <location>
        <begin position="31"/>
        <end position="53"/>
    </location>
</feature>
<evidence type="ECO:0000256" key="5">
    <source>
        <dbReference type="ARBA" id="ARBA00023136"/>
    </source>
</evidence>
<dbReference type="AlphaFoldDB" id="A0A1H7A1D7"/>
<dbReference type="InterPro" id="IPR025405">
    <property type="entry name" value="DUF4131"/>
</dbReference>
<dbReference type="Pfam" id="PF13567">
    <property type="entry name" value="DUF4131"/>
    <property type="match status" value="1"/>
</dbReference>
<feature type="transmembrane region" description="Helical" evidence="6">
    <location>
        <begin position="289"/>
        <end position="305"/>
    </location>
</feature>
<dbReference type="EMBL" id="FNZH01000005">
    <property type="protein sequence ID" value="SEJ57707.1"/>
    <property type="molecule type" value="Genomic_DNA"/>
</dbReference>
<evidence type="ECO:0000259" key="8">
    <source>
        <dbReference type="Pfam" id="PF13567"/>
    </source>
</evidence>
<keyword evidence="4 6" id="KW-1133">Transmembrane helix</keyword>
<keyword evidence="3 6" id="KW-0812">Transmembrane</keyword>
<accession>A0A1H7A1D7</accession>
<comment type="subcellular location">
    <subcellularLocation>
        <location evidence="1">Cell membrane</location>
        <topology evidence="1">Multi-pass membrane protein</topology>
    </subcellularLocation>
</comment>
<feature type="transmembrane region" description="Helical" evidence="6">
    <location>
        <begin position="334"/>
        <end position="354"/>
    </location>
</feature>
<dbReference type="STRING" id="1416801.SAMN05192553_105192"/>
<feature type="transmembrane region" description="Helical" evidence="6">
    <location>
        <begin position="509"/>
        <end position="526"/>
    </location>
</feature>
<evidence type="ECO:0000313" key="10">
    <source>
        <dbReference type="Proteomes" id="UP000199403"/>
    </source>
</evidence>